<evidence type="ECO:0000259" key="9">
    <source>
        <dbReference type="Pfam" id="PF07715"/>
    </source>
</evidence>
<evidence type="ECO:0000256" key="8">
    <source>
        <dbReference type="SAM" id="SignalP"/>
    </source>
</evidence>
<keyword evidence="3 7" id="KW-1134">Transmembrane beta strand</keyword>
<accession>A0A420ARH1</accession>
<evidence type="ECO:0000313" key="10">
    <source>
        <dbReference type="EMBL" id="RKE47079.1"/>
    </source>
</evidence>
<dbReference type="InterPro" id="IPR008969">
    <property type="entry name" value="CarboxyPept-like_regulatory"/>
</dbReference>
<proteinExistence type="inferred from homology"/>
<keyword evidence="6 7" id="KW-0998">Cell outer membrane</keyword>
<organism evidence="10 11">
    <name type="scientific">Sphingobacterium detergens</name>
    <dbReference type="NCBI Taxonomy" id="1145106"/>
    <lineage>
        <taxon>Bacteria</taxon>
        <taxon>Pseudomonadati</taxon>
        <taxon>Bacteroidota</taxon>
        <taxon>Sphingobacteriia</taxon>
        <taxon>Sphingobacteriales</taxon>
        <taxon>Sphingobacteriaceae</taxon>
        <taxon>Sphingobacterium</taxon>
    </lineage>
</organism>
<dbReference type="InterPro" id="IPR012910">
    <property type="entry name" value="Plug_dom"/>
</dbReference>
<dbReference type="Pfam" id="PF13715">
    <property type="entry name" value="CarbopepD_reg_2"/>
    <property type="match status" value="1"/>
</dbReference>
<comment type="similarity">
    <text evidence="7">Belongs to the TonB-dependent receptor family.</text>
</comment>
<dbReference type="RefSeq" id="WP_120260901.1">
    <property type="nucleotide sequence ID" value="NZ_RAPY01000004.1"/>
</dbReference>
<dbReference type="InterPro" id="IPR023997">
    <property type="entry name" value="TonB-dep_OMP_SusC/RagA_CS"/>
</dbReference>
<evidence type="ECO:0000313" key="11">
    <source>
        <dbReference type="Proteomes" id="UP000286246"/>
    </source>
</evidence>
<sequence>MKRYIILISCVLTSVMSHGQTKVTVKGMVLDAVTNRPMVGVSVRSAKTDKVLSASGSTGAYSVSTTSNDDLIFSFTGYTASRISLTGRNSFVINVKMSTAQNMLEETVVQGFSRRSRQTLTGSSVSISGKDLQDNPVANITELLQGKVAGLNVQMNNGTPGTRGTVLLRGLSNLGTVGSGVDTYLIPTSPLYIIDGVRVDDNTNFEYGYGGAGTGISPLSLIPPEDIEEVQILKDAASTSLYGTRGSYGVILIRTKRGRSEVPRIQYTTNQFLSIPPNLRNVLGGKDERLSRINQVYNYADSYWQGRDDINKHQVLTDSLNPYFNNSTNWQGVFYKPTYNQSHNISASGGDDKFSYKVNGNYYKENGIVQNTGFNRYTLDMNTQYTPNERLRLFASMSGKIGEQQLGGGTSVSQGGVASAATASSLLPSPSQGFVTSDLIAALNGRNDNKSTNLIGMVELEFDILKNFRAKNTFSYNYSTDRTDTYKPAIANNNRSSFYNYDSQTNSLNNMFFLSYLKEIGKHTFNTYVFNELDMKDNLRKEYLKDGFANDQLEGPFGLSAAKGGVTGVSDYRSAGFGASFSYNYNLKYVVDLTYRIDKTSTTGAEKPWIKNPSVAVRWNMEREGFMKNLKDAGYVNSLALRGSWGRNITPTGTVFDAFGKYIYTGYFNNNPTIGFDWKNMPNADLKPATTTSMSFALEGDFFDNKFNTIQEVYYKQVENELMQIDMADHNAFGKQQSNDLAHVTYGYEFTLAYRPFDRGSDWNWRIELNGAINKEALTELPNSRRLHIAYDEAYNTYHQAYILGRNPFSHVLYDYRGVFSTDGDVPVNPSSGERMKMINGNTVYYFQGGDPNWTDVNGDYIIDEKDMVYVGNSQPRVTGGINSFLSYKNWSLNMMFSYVRGRDIINEVLATQLNSYFDPFMTDKDRNGRQNAALLPLDRYDFWLREGDVATYPNPFDYQRQGGMKPFRPNQTLFMEDGSYLKFNSATLRFSFPREWIKRYKLHGLNTYLTANNIYTFTSYKGVNPEGVSSMGYDRSDGYPNRRSFTLGISAQF</sequence>
<evidence type="ECO:0000256" key="7">
    <source>
        <dbReference type="PROSITE-ProRule" id="PRU01360"/>
    </source>
</evidence>
<gene>
    <name evidence="10" type="ORF">DFQ12_4238</name>
</gene>
<dbReference type="NCBIfam" id="TIGR04057">
    <property type="entry name" value="SusC_RagA_signa"/>
    <property type="match status" value="1"/>
</dbReference>
<keyword evidence="5 7" id="KW-0472">Membrane</keyword>
<dbReference type="SUPFAM" id="SSF49464">
    <property type="entry name" value="Carboxypeptidase regulatory domain-like"/>
    <property type="match status" value="1"/>
</dbReference>
<comment type="caution">
    <text evidence="10">The sequence shown here is derived from an EMBL/GenBank/DDBJ whole genome shotgun (WGS) entry which is preliminary data.</text>
</comment>
<name>A0A420ARH1_SPHD1</name>
<dbReference type="GO" id="GO:0009279">
    <property type="term" value="C:cell outer membrane"/>
    <property type="evidence" value="ECO:0007669"/>
    <property type="project" value="UniProtKB-SubCell"/>
</dbReference>
<keyword evidence="8" id="KW-0732">Signal</keyword>
<comment type="subcellular location">
    <subcellularLocation>
        <location evidence="1 7">Cell outer membrane</location>
        <topology evidence="1 7">Multi-pass membrane protein</topology>
    </subcellularLocation>
</comment>
<dbReference type="Proteomes" id="UP000286246">
    <property type="component" value="Unassembled WGS sequence"/>
</dbReference>
<dbReference type="Gene3D" id="2.40.170.20">
    <property type="entry name" value="TonB-dependent receptor, beta-barrel domain"/>
    <property type="match status" value="1"/>
</dbReference>
<feature type="chain" id="PRO_5018991947" evidence="8">
    <location>
        <begin position="20"/>
        <end position="1054"/>
    </location>
</feature>
<evidence type="ECO:0000256" key="4">
    <source>
        <dbReference type="ARBA" id="ARBA00022692"/>
    </source>
</evidence>
<dbReference type="InterPro" id="IPR036942">
    <property type="entry name" value="Beta-barrel_TonB_sf"/>
</dbReference>
<evidence type="ECO:0000256" key="3">
    <source>
        <dbReference type="ARBA" id="ARBA00022452"/>
    </source>
</evidence>
<protein>
    <submittedName>
        <fullName evidence="10">TonB-linked SusC/RagA family outer membrane protein</fullName>
    </submittedName>
</protein>
<dbReference type="OrthoDB" id="9768177at2"/>
<feature type="signal peptide" evidence="8">
    <location>
        <begin position="1"/>
        <end position="19"/>
    </location>
</feature>
<keyword evidence="11" id="KW-1185">Reference proteome</keyword>
<reference evidence="10 11" key="1">
    <citation type="submission" date="2018-09" db="EMBL/GenBank/DDBJ databases">
        <title>Genomic Encyclopedia of Type Strains, Phase III (KMG-III): the genomes of soil and plant-associated and newly described type strains.</title>
        <authorList>
            <person name="Whitman W."/>
        </authorList>
    </citation>
    <scope>NUCLEOTIDE SEQUENCE [LARGE SCALE GENOMIC DNA]</scope>
    <source>
        <strain evidence="10 11">CECT 7938</strain>
    </source>
</reference>
<dbReference type="Pfam" id="PF07715">
    <property type="entry name" value="Plug"/>
    <property type="match status" value="1"/>
</dbReference>
<dbReference type="SUPFAM" id="SSF56935">
    <property type="entry name" value="Porins"/>
    <property type="match status" value="1"/>
</dbReference>
<dbReference type="PROSITE" id="PS52016">
    <property type="entry name" value="TONB_DEPENDENT_REC_3"/>
    <property type="match status" value="1"/>
</dbReference>
<evidence type="ECO:0000256" key="2">
    <source>
        <dbReference type="ARBA" id="ARBA00022448"/>
    </source>
</evidence>
<dbReference type="NCBIfam" id="TIGR04056">
    <property type="entry name" value="OMP_RagA_SusC"/>
    <property type="match status" value="1"/>
</dbReference>
<keyword evidence="2 7" id="KW-0813">Transport</keyword>
<feature type="domain" description="TonB-dependent receptor plug" evidence="9">
    <location>
        <begin position="118"/>
        <end position="250"/>
    </location>
</feature>
<dbReference type="Gene3D" id="2.170.130.10">
    <property type="entry name" value="TonB-dependent receptor, plug domain"/>
    <property type="match status" value="1"/>
</dbReference>
<dbReference type="InterPro" id="IPR039426">
    <property type="entry name" value="TonB-dep_rcpt-like"/>
</dbReference>
<dbReference type="InterPro" id="IPR037066">
    <property type="entry name" value="Plug_dom_sf"/>
</dbReference>
<dbReference type="EMBL" id="RAPY01000004">
    <property type="protein sequence ID" value="RKE47079.1"/>
    <property type="molecule type" value="Genomic_DNA"/>
</dbReference>
<keyword evidence="4 7" id="KW-0812">Transmembrane</keyword>
<evidence type="ECO:0000256" key="1">
    <source>
        <dbReference type="ARBA" id="ARBA00004571"/>
    </source>
</evidence>
<dbReference type="InterPro" id="IPR023996">
    <property type="entry name" value="TonB-dep_OMP_SusC/RagA"/>
</dbReference>
<dbReference type="AlphaFoldDB" id="A0A420ARH1"/>
<evidence type="ECO:0000256" key="5">
    <source>
        <dbReference type="ARBA" id="ARBA00023136"/>
    </source>
</evidence>
<evidence type="ECO:0000256" key="6">
    <source>
        <dbReference type="ARBA" id="ARBA00023237"/>
    </source>
</evidence>